<proteinExistence type="inferred from homology"/>
<protein>
    <submittedName>
        <fullName evidence="2">Uncharacterized protein</fullName>
    </submittedName>
</protein>
<evidence type="ECO:0000313" key="3">
    <source>
        <dbReference type="Proteomes" id="UP001283341"/>
    </source>
</evidence>
<keyword evidence="3" id="KW-1185">Reference proteome</keyword>
<dbReference type="GO" id="GO:0016491">
    <property type="term" value="F:oxidoreductase activity"/>
    <property type="evidence" value="ECO:0007669"/>
    <property type="project" value="InterPro"/>
</dbReference>
<reference evidence="2" key="2">
    <citation type="submission" date="2023-06" db="EMBL/GenBank/DDBJ databases">
        <authorList>
            <consortium name="Lawrence Berkeley National Laboratory"/>
            <person name="Haridas S."/>
            <person name="Hensen N."/>
            <person name="Bonometti L."/>
            <person name="Westerberg I."/>
            <person name="Brannstrom I.O."/>
            <person name="Guillou S."/>
            <person name="Cros-Aarteil S."/>
            <person name="Calhoun S."/>
            <person name="Kuo A."/>
            <person name="Mondo S."/>
            <person name="Pangilinan J."/>
            <person name="Riley R."/>
            <person name="Labutti K."/>
            <person name="Andreopoulos B."/>
            <person name="Lipzen A."/>
            <person name="Chen C."/>
            <person name="Yanf M."/>
            <person name="Daum C."/>
            <person name="Ng V."/>
            <person name="Clum A."/>
            <person name="Steindorff A."/>
            <person name="Ohm R."/>
            <person name="Martin F."/>
            <person name="Silar P."/>
            <person name="Natvig D."/>
            <person name="Lalanne C."/>
            <person name="Gautier V."/>
            <person name="Ament-Velasquez S.L."/>
            <person name="Kruys A."/>
            <person name="Hutchinson M.I."/>
            <person name="Powell A.J."/>
            <person name="Barry K."/>
            <person name="Miller A.N."/>
            <person name="Grigoriev I.V."/>
            <person name="Debuchy R."/>
            <person name="Gladieux P."/>
            <person name="Thoren M.H."/>
            <person name="Johannesson H."/>
        </authorList>
    </citation>
    <scope>NUCLEOTIDE SEQUENCE</scope>
    <source>
        <strain evidence="2">CBS 118394</strain>
    </source>
</reference>
<comment type="similarity">
    <text evidence="1">Belongs to the asaB hydroxylase/desaturase family.</text>
</comment>
<dbReference type="PANTHER" id="PTHR34598:SF3">
    <property type="entry name" value="OXIDOREDUCTASE AN1597"/>
    <property type="match status" value="1"/>
</dbReference>
<dbReference type="Proteomes" id="UP001283341">
    <property type="component" value="Unassembled WGS sequence"/>
</dbReference>
<dbReference type="NCBIfam" id="NF041278">
    <property type="entry name" value="CmcJ_NvfI_EfuI"/>
    <property type="match status" value="1"/>
</dbReference>
<dbReference type="InterPro" id="IPR044053">
    <property type="entry name" value="AsaB-like"/>
</dbReference>
<organism evidence="2 3">
    <name type="scientific">Apodospora peruviana</name>
    <dbReference type="NCBI Taxonomy" id="516989"/>
    <lineage>
        <taxon>Eukaryota</taxon>
        <taxon>Fungi</taxon>
        <taxon>Dikarya</taxon>
        <taxon>Ascomycota</taxon>
        <taxon>Pezizomycotina</taxon>
        <taxon>Sordariomycetes</taxon>
        <taxon>Sordariomycetidae</taxon>
        <taxon>Sordariales</taxon>
        <taxon>Lasiosphaeriaceae</taxon>
        <taxon>Apodospora</taxon>
    </lineage>
</organism>
<dbReference type="AlphaFoldDB" id="A0AAE0I0Z8"/>
<evidence type="ECO:0000256" key="1">
    <source>
        <dbReference type="ARBA" id="ARBA00023604"/>
    </source>
</evidence>
<evidence type="ECO:0000313" key="2">
    <source>
        <dbReference type="EMBL" id="KAK3316603.1"/>
    </source>
</evidence>
<dbReference type="PANTHER" id="PTHR34598">
    <property type="entry name" value="BLL6449 PROTEIN"/>
    <property type="match status" value="1"/>
</dbReference>
<gene>
    <name evidence="2" type="ORF">B0H66DRAFT_561704</name>
</gene>
<name>A0AAE0I0Z8_9PEZI</name>
<comment type="caution">
    <text evidence="2">The sequence shown here is derived from an EMBL/GenBank/DDBJ whole genome shotgun (WGS) entry which is preliminary data.</text>
</comment>
<dbReference type="EMBL" id="JAUEDM010000005">
    <property type="protein sequence ID" value="KAK3316603.1"/>
    <property type="molecule type" value="Genomic_DNA"/>
</dbReference>
<sequence length="298" mass="34346">MKASLCFLADLPLYDEEQPYVLHGFPEDVGAKTNCIYETVSNIEVHDLRDDAAQEQNFLLPECGFQFHYQPSTACHRLRAEVFEDSKNRDQVAAYLRETTQLAMAALNAPRALCIDWRFRRARSTGRIQDQLNELENARHQALAPAAVMHCDYSYAGGLTTLQKHLTADEFQDVLGGRGRYRIVNVWRPLRKVDNCPLVFCDRRTAKLEDALEMDQVSPVQVEKSMVLKYRPSQTWFWVSDQLPEEVILFTSWDSIKTENALRHTAHGAFVKLDRAGRSLPQPRESVEVRLVMMWKEE</sequence>
<accession>A0AAE0I0Z8</accession>
<reference evidence="2" key="1">
    <citation type="journal article" date="2023" name="Mol. Phylogenet. Evol.">
        <title>Genome-scale phylogeny and comparative genomics of the fungal order Sordariales.</title>
        <authorList>
            <person name="Hensen N."/>
            <person name="Bonometti L."/>
            <person name="Westerberg I."/>
            <person name="Brannstrom I.O."/>
            <person name="Guillou S."/>
            <person name="Cros-Aarteil S."/>
            <person name="Calhoun S."/>
            <person name="Haridas S."/>
            <person name="Kuo A."/>
            <person name="Mondo S."/>
            <person name="Pangilinan J."/>
            <person name="Riley R."/>
            <person name="LaButti K."/>
            <person name="Andreopoulos B."/>
            <person name="Lipzen A."/>
            <person name="Chen C."/>
            <person name="Yan M."/>
            <person name="Daum C."/>
            <person name="Ng V."/>
            <person name="Clum A."/>
            <person name="Steindorff A."/>
            <person name="Ohm R.A."/>
            <person name="Martin F."/>
            <person name="Silar P."/>
            <person name="Natvig D.O."/>
            <person name="Lalanne C."/>
            <person name="Gautier V."/>
            <person name="Ament-Velasquez S.L."/>
            <person name="Kruys A."/>
            <person name="Hutchinson M.I."/>
            <person name="Powell A.J."/>
            <person name="Barry K."/>
            <person name="Miller A.N."/>
            <person name="Grigoriev I.V."/>
            <person name="Debuchy R."/>
            <person name="Gladieux P."/>
            <person name="Hiltunen Thoren M."/>
            <person name="Johannesson H."/>
        </authorList>
    </citation>
    <scope>NUCLEOTIDE SEQUENCE</scope>
    <source>
        <strain evidence="2">CBS 118394</strain>
    </source>
</reference>